<keyword evidence="1" id="KW-0175">Coiled coil</keyword>
<dbReference type="Proteomes" id="UP000249099">
    <property type="component" value="Unassembled WGS sequence"/>
</dbReference>
<protein>
    <recommendedName>
        <fullName evidence="4">DUF2479 domain-containing protein</fullName>
    </recommendedName>
</protein>
<reference evidence="2 3" key="1">
    <citation type="submission" date="2017-03" db="EMBL/GenBank/DDBJ databases">
        <title>wgs assembly of Dolosigranulum pigrum KPL CDC strains.</title>
        <authorList>
            <person name="Brugger S.D."/>
            <person name="Pettigrew M."/>
            <person name="Kong Y."/>
            <person name="Lemon K.P."/>
        </authorList>
    </citation>
    <scope>NUCLEOTIDE SEQUENCE [LARGE SCALE GENOMIC DNA]</scope>
    <source>
        <strain evidence="2 3">KPL1931_CDC4294-98</strain>
    </source>
</reference>
<comment type="caution">
    <text evidence="2">The sequence shown here is derived from an EMBL/GenBank/DDBJ whole genome shotgun (WGS) entry which is preliminary data.</text>
</comment>
<accession>A0A328KJ05</accession>
<sequence>MAIFLSNLEINKNQLIKAVLQNSATQPTDPVAGQVYFDTSDNHIKVYSGTAWEALPVNGEDIVRLLNSSSTKIKTSQIDGFNEALGEISMSGADIVTAINGIDGDIADFISADKLKYLDGEENKTVQAALKSALDKASELETKYSQVMEQLAQKEASGAAQNAQAEAIRQAKEYADQKVADLVDSAPAHLDTLKEIATKLGSHKALLEALEGAPKKFSKKIGDGTAREHVVQHDLNTRDVSVLLTQATAPYSVVLADIEVTDENNITVKTAQPITAEEQLSVTVVG</sequence>
<name>A0A328KJ05_9LACT</name>
<dbReference type="RefSeq" id="WP_112790403.1">
    <property type="nucleotide sequence ID" value="NZ_NAQV01000023.1"/>
</dbReference>
<dbReference type="AlphaFoldDB" id="A0A328KJ05"/>
<organism evidence="2 3">
    <name type="scientific">Dolosigranulum pigrum</name>
    <dbReference type="NCBI Taxonomy" id="29394"/>
    <lineage>
        <taxon>Bacteria</taxon>
        <taxon>Bacillati</taxon>
        <taxon>Bacillota</taxon>
        <taxon>Bacilli</taxon>
        <taxon>Lactobacillales</taxon>
        <taxon>Carnobacteriaceae</taxon>
        <taxon>Dolosigranulum</taxon>
    </lineage>
</organism>
<dbReference type="EMBL" id="NAQV01000023">
    <property type="protein sequence ID" value="RAN62455.1"/>
    <property type="molecule type" value="Genomic_DNA"/>
</dbReference>
<feature type="coiled-coil region" evidence="1">
    <location>
        <begin position="123"/>
        <end position="157"/>
    </location>
</feature>
<evidence type="ECO:0000313" key="2">
    <source>
        <dbReference type="EMBL" id="RAN62455.1"/>
    </source>
</evidence>
<proteinExistence type="predicted"/>
<gene>
    <name evidence="2" type="ORF">B8A44_07860</name>
</gene>
<evidence type="ECO:0000256" key="1">
    <source>
        <dbReference type="SAM" id="Coils"/>
    </source>
</evidence>
<evidence type="ECO:0000313" key="3">
    <source>
        <dbReference type="Proteomes" id="UP000249099"/>
    </source>
</evidence>
<evidence type="ECO:0008006" key="4">
    <source>
        <dbReference type="Google" id="ProtNLM"/>
    </source>
</evidence>